<accession>A0ACC3YQ91</accession>
<evidence type="ECO:0000313" key="1">
    <source>
        <dbReference type="EMBL" id="KAL0934065.1"/>
    </source>
</evidence>
<evidence type="ECO:0000313" key="2">
    <source>
        <dbReference type="Proteomes" id="UP000805649"/>
    </source>
</evidence>
<organism evidence="1 2">
    <name type="scientific">Colletotrichum truncatum</name>
    <name type="common">Anthracnose fungus</name>
    <name type="synonym">Colletotrichum capsici</name>
    <dbReference type="NCBI Taxonomy" id="5467"/>
    <lineage>
        <taxon>Eukaryota</taxon>
        <taxon>Fungi</taxon>
        <taxon>Dikarya</taxon>
        <taxon>Ascomycota</taxon>
        <taxon>Pezizomycotina</taxon>
        <taxon>Sordariomycetes</taxon>
        <taxon>Hypocreomycetidae</taxon>
        <taxon>Glomerellales</taxon>
        <taxon>Glomerellaceae</taxon>
        <taxon>Colletotrichum</taxon>
        <taxon>Colletotrichum truncatum species complex</taxon>
    </lineage>
</organism>
<protein>
    <submittedName>
        <fullName evidence="1">Uncharacterized protein</fullName>
    </submittedName>
</protein>
<comment type="caution">
    <text evidence="1">The sequence shown here is derived from an EMBL/GenBank/DDBJ whole genome shotgun (WGS) entry which is preliminary data.</text>
</comment>
<dbReference type="EMBL" id="VUJX02000007">
    <property type="protein sequence ID" value="KAL0934065.1"/>
    <property type="molecule type" value="Genomic_DNA"/>
</dbReference>
<proteinExistence type="predicted"/>
<gene>
    <name evidence="1" type="ORF">CTRU02_210864</name>
</gene>
<dbReference type="Proteomes" id="UP000805649">
    <property type="component" value="Unassembled WGS sequence"/>
</dbReference>
<keyword evidence="2" id="KW-1185">Reference proteome</keyword>
<sequence length="331" mass="36781">MAEFKIDPNDFSRFAGLTILTTTYKTVSGHPITTDVLIPKHLTEASTAAPSPSPVLLRYHGGGFIAASSLFPMFFQPWYIELAQRHSAVIVSPNYRLAPEASIEELLEDIEDHWKWLHKELPSYVQQQTNGRVSIDTSRILTAGDSAGGYLSLMMGLLHPNEIRACAAAYPEIDLKATHHTEGSKGPILGLPKVPFSVAEAHLSKVRDGSLPAIISADPGFERASLMFAFVHDGLSKHLFPAEKRHLFPFEKLDDGARFPRGGVFVWHGNEDTLVPVEGSIRLKEKVTELDPELEFHLALRPGEHGFDHTTKLDEDWMADGFKNLVKAWLE</sequence>
<name>A0ACC3YQ91_COLTU</name>
<reference evidence="1 2" key="1">
    <citation type="journal article" date="2020" name="Phytopathology">
        <title>Genome Sequence Resources of Colletotrichum truncatum, C. plurivorum, C. musicola, and C. sojae: Four Species Pathogenic to Soybean (Glycine max).</title>
        <authorList>
            <person name="Rogerio F."/>
            <person name="Boufleur T.R."/>
            <person name="Ciampi-Guillardi M."/>
            <person name="Sukno S.A."/>
            <person name="Thon M.R."/>
            <person name="Massola Junior N.S."/>
            <person name="Baroncelli R."/>
        </authorList>
    </citation>
    <scope>NUCLEOTIDE SEQUENCE [LARGE SCALE GENOMIC DNA]</scope>
    <source>
        <strain evidence="1 2">CMES1059</strain>
    </source>
</reference>